<evidence type="ECO:0000259" key="6">
    <source>
        <dbReference type="Pfam" id="PF00441"/>
    </source>
</evidence>
<evidence type="ECO:0000256" key="3">
    <source>
        <dbReference type="ARBA" id="ARBA00022630"/>
    </source>
</evidence>
<accession>A0ABW4SJP0</accession>
<dbReference type="PANTHER" id="PTHR43884:SF20">
    <property type="entry name" value="ACYL-COA DEHYDROGENASE FADE28"/>
    <property type="match status" value="1"/>
</dbReference>
<dbReference type="Gene3D" id="1.10.540.10">
    <property type="entry name" value="Acyl-CoA dehydrogenase/oxidase, N-terminal domain"/>
    <property type="match status" value="1"/>
</dbReference>
<dbReference type="CDD" id="cd00567">
    <property type="entry name" value="ACAD"/>
    <property type="match status" value="1"/>
</dbReference>
<evidence type="ECO:0000313" key="8">
    <source>
        <dbReference type="Proteomes" id="UP001597218"/>
    </source>
</evidence>
<dbReference type="Gene3D" id="1.20.140.10">
    <property type="entry name" value="Butyryl-CoA Dehydrogenase, subunit A, domain 3"/>
    <property type="match status" value="1"/>
</dbReference>
<comment type="similarity">
    <text evidence="2">Belongs to the acyl-CoA dehydrogenase family.</text>
</comment>
<dbReference type="EMBL" id="JBHUGI010000032">
    <property type="protein sequence ID" value="MFD1929080.1"/>
    <property type="molecule type" value="Genomic_DNA"/>
</dbReference>
<dbReference type="SUPFAM" id="SSF56645">
    <property type="entry name" value="Acyl-CoA dehydrogenase NM domain-like"/>
    <property type="match status" value="1"/>
</dbReference>
<gene>
    <name evidence="7" type="ORF">ACFSFY_13640</name>
</gene>
<proteinExistence type="inferred from homology"/>
<dbReference type="RefSeq" id="WP_381538896.1">
    <property type="nucleotide sequence ID" value="NZ_JBHUGI010000032.1"/>
</dbReference>
<dbReference type="InterPro" id="IPR037069">
    <property type="entry name" value="AcylCoA_DH/ox_N_sf"/>
</dbReference>
<dbReference type="PANTHER" id="PTHR43884">
    <property type="entry name" value="ACYL-COA DEHYDROGENASE"/>
    <property type="match status" value="1"/>
</dbReference>
<dbReference type="Pfam" id="PF00441">
    <property type="entry name" value="Acyl-CoA_dh_1"/>
    <property type="match status" value="1"/>
</dbReference>
<protein>
    <submittedName>
        <fullName evidence="7">Acyl-CoA dehydrogenase family protein</fullName>
        <ecNumber evidence="7">1.-.-.-</ecNumber>
    </submittedName>
</protein>
<feature type="domain" description="Acyl-CoA dehydrogenase/oxidase C-terminal" evidence="6">
    <location>
        <begin position="230"/>
        <end position="363"/>
    </location>
</feature>
<dbReference type="SUPFAM" id="SSF47203">
    <property type="entry name" value="Acyl-CoA dehydrogenase C-terminal domain-like"/>
    <property type="match status" value="1"/>
</dbReference>
<organism evidence="7 8">
    <name type="scientific">Sporosarcina siberiensis</name>
    <dbReference type="NCBI Taxonomy" id="1365606"/>
    <lineage>
        <taxon>Bacteria</taxon>
        <taxon>Bacillati</taxon>
        <taxon>Bacillota</taxon>
        <taxon>Bacilli</taxon>
        <taxon>Bacillales</taxon>
        <taxon>Caryophanaceae</taxon>
        <taxon>Sporosarcina</taxon>
    </lineage>
</organism>
<name>A0ABW4SJP0_9BACL</name>
<evidence type="ECO:0000256" key="2">
    <source>
        <dbReference type="ARBA" id="ARBA00009347"/>
    </source>
</evidence>
<dbReference type="InterPro" id="IPR009075">
    <property type="entry name" value="AcylCo_DH/oxidase_C"/>
</dbReference>
<dbReference type="EC" id="1.-.-.-" evidence="7"/>
<evidence type="ECO:0000256" key="4">
    <source>
        <dbReference type="ARBA" id="ARBA00022827"/>
    </source>
</evidence>
<sequence>MEFYYSEEEVMLQRSVREMLKEKNTIPHVRQYVDEQVVSQELRQLIAQQGILNMFDLENEEEKGMIPGVIIAQEAGRFLLTYPYIEAILATSLLSTCDNAEKTVANISSGKVLPTIAWTSMEATAVKVEGDQFIANGILKEVPFAKDADIILASVRVLGSGFTAKEEETLIIIDAKSEKLSIRNSESMDETYPLYEVALHDYTFDRSSILIEEGMGSGHEKMRQLKQIGSLLLAAEITGASERMMSSTVKYLKEREQFGVVIGSFQSLKHMAADMFMQIESMKVAIDYSAWTIDVNHEEAVEAVSIAKSYASANSVKIAGDAIQMHGGIGYTWENDMHLYFKRIRRASSLLGNSYANRETIAKLVIDQY</sequence>
<dbReference type="Proteomes" id="UP001597218">
    <property type="component" value="Unassembled WGS sequence"/>
</dbReference>
<dbReference type="InterPro" id="IPR036250">
    <property type="entry name" value="AcylCo_DH-like_C"/>
</dbReference>
<comment type="cofactor">
    <cofactor evidence="1">
        <name>FAD</name>
        <dbReference type="ChEBI" id="CHEBI:57692"/>
    </cofactor>
</comment>
<keyword evidence="5 7" id="KW-0560">Oxidoreductase</keyword>
<keyword evidence="4" id="KW-0274">FAD</keyword>
<dbReference type="GO" id="GO:0016491">
    <property type="term" value="F:oxidoreductase activity"/>
    <property type="evidence" value="ECO:0007669"/>
    <property type="project" value="UniProtKB-KW"/>
</dbReference>
<evidence type="ECO:0000256" key="1">
    <source>
        <dbReference type="ARBA" id="ARBA00001974"/>
    </source>
</evidence>
<evidence type="ECO:0000313" key="7">
    <source>
        <dbReference type="EMBL" id="MFD1929080.1"/>
    </source>
</evidence>
<keyword evidence="3" id="KW-0285">Flavoprotein</keyword>
<evidence type="ECO:0000256" key="5">
    <source>
        <dbReference type="ARBA" id="ARBA00023002"/>
    </source>
</evidence>
<dbReference type="InterPro" id="IPR009100">
    <property type="entry name" value="AcylCoA_DH/oxidase_NM_dom_sf"/>
</dbReference>
<keyword evidence="8" id="KW-1185">Reference proteome</keyword>
<comment type="caution">
    <text evidence="7">The sequence shown here is derived from an EMBL/GenBank/DDBJ whole genome shotgun (WGS) entry which is preliminary data.</text>
</comment>
<reference evidence="8" key="1">
    <citation type="journal article" date="2019" name="Int. J. Syst. Evol. Microbiol.">
        <title>The Global Catalogue of Microorganisms (GCM) 10K type strain sequencing project: providing services to taxonomists for standard genome sequencing and annotation.</title>
        <authorList>
            <consortium name="The Broad Institute Genomics Platform"/>
            <consortium name="The Broad Institute Genome Sequencing Center for Infectious Disease"/>
            <person name="Wu L."/>
            <person name="Ma J."/>
        </authorList>
    </citation>
    <scope>NUCLEOTIDE SEQUENCE [LARGE SCALE GENOMIC DNA]</scope>
    <source>
        <strain evidence="8">CGMCC 4.7177</strain>
    </source>
</reference>